<protein>
    <submittedName>
        <fullName evidence="2">Cell division protein FtsQ/DivIB</fullName>
    </submittedName>
</protein>
<evidence type="ECO:0000313" key="2">
    <source>
        <dbReference type="EMBL" id="WOK04909.1"/>
    </source>
</evidence>
<keyword evidence="1" id="KW-0472">Membrane</keyword>
<name>A0ABZ0IIN5_9BACT</name>
<dbReference type="GO" id="GO:0051301">
    <property type="term" value="P:cell division"/>
    <property type="evidence" value="ECO:0007669"/>
    <property type="project" value="UniProtKB-KW"/>
</dbReference>
<keyword evidence="2" id="KW-0132">Cell division</keyword>
<dbReference type="RefSeq" id="WP_317487707.1">
    <property type="nucleotide sequence ID" value="NZ_CP136051.1"/>
</dbReference>
<sequence length="253" mass="29124">MLRKIKIKRGVYFVAGAILLFVLIGFVSKKQMDKPFSEVYIDIDYSQGNYFIHENDIRKLINAPGNEVLTGSFAGDINLRNIETKIEKHPFVKEAEVFRDLRGNIKAKIKQKKPIARIINNGGFGAYITDAGEVIPLSDNYTARVVLVKIPSSKKYKVSIEEDEQGKGLFEMVSYLEASKFWKAQIAEISMDKRGEMILYPQVTRQYIEFGKAEDIETKFSKLHIFYTKILPEKGWNTYEKVNVKYKDQIVCE</sequence>
<accession>A0ABZ0IIN5</accession>
<gene>
    <name evidence="2" type="ORF">RT717_17645</name>
</gene>
<keyword evidence="3" id="KW-1185">Reference proteome</keyword>
<dbReference type="Proteomes" id="UP001302349">
    <property type="component" value="Chromosome"/>
</dbReference>
<evidence type="ECO:0000256" key="1">
    <source>
        <dbReference type="SAM" id="Phobius"/>
    </source>
</evidence>
<keyword evidence="2" id="KW-0131">Cell cycle</keyword>
<proteinExistence type="predicted"/>
<dbReference type="EMBL" id="CP136051">
    <property type="protein sequence ID" value="WOK04909.1"/>
    <property type="molecule type" value="Genomic_DNA"/>
</dbReference>
<keyword evidence="1" id="KW-1133">Transmembrane helix</keyword>
<keyword evidence="1" id="KW-0812">Transmembrane</keyword>
<organism evidence="2 3">
    <name type="scientific">Imperialibacter roseus</name>
    <dbReference type="NCBI Taxonomy" id="1324217"/>
    <lineage>
        <taxon>Bacteria</taxon>
        <taxon>Pseudomonadati</taxon>
        <taxon>Bacteroidota</taxon>
        <taxon>Cytophagia</taxon>
        <taxon>Cytophagales</taxon>
        <taxon>Flammeovirgaceae</taxon>
        <taxon>Imperialibacter</taxon>
    </lineage>
</organism>
<reference evidence="2 3" key="1">
    <citation type="journal article" date="2023" name="Microbiol. Resour. Announc.">
        <title>Complete Genome Sequence of Imperialibacter roseus strain P4T.</title>
        <authorList>
            <person name="Tizabi D.R."/>
            <person name="Bachvaroff T."/>
            <person name="Hill R.T."/>
        </authorList>
    </citation>
    <scope>NUCLEOTIDE SEQUENCE [LARGE SCALE GENOMIC DNA]</scope>
    <source>
        <strain evidence="2 3">P4T</strain>
    </source>
</reference>
<evidence type="ECO:0000313" key="3">
    <source>
        <dbReference type="Proteomes" id="UP001302349"/>
    </source>
</evidence>
<feature type="transmembrane region" description="Helical" evidence="1">
    <location>
        <begin position="12"/>
        <end position="28"/>
    </location>
</feature>